<dbReference type="Gene3D" id="2.60.120.620">
    <property type="entry name" value="q2cbj1_9rhob like domain"/>
    <property type="match status" value="1"/>
</dbReference>
<comment type="caution">
    <text evidence="2">The sequence shown here is derived from an EMBL/GenBank/DDBJ whole genome shotgun (WGS) entry which is preliminary data.</text>
</comment>
<sequence>MISEKVIKRSADIRKSFVGSTPFKHVCIDEFFTDEAAESLLRDFPSFDPSKAIDEYGNVGRKAVHTRLADISPFYAGIYSYLLSAEFLDTMSAITGIENLIADPTMFGGGTHENLHGQELDPHIDFNAIAVGDGVVHRRANLLLYLNKDWNDDWGGAIELHSNPRDPDNNQINAFSPIFNRAVIFETNEISWHGFPRINLPEASQRNNSRKCLSVYLYTKERPAHEIAGNHGTFYVQRPLSKRFVEGYTLTSKDVVEIKSAVRQRDNYIELYQKAEEVTGRRISGLERNFLELLSRIKLPIVGFAKQVGKAVGAVYHDDWVGNQFSVELEALAPLSLLSIGGYITPNSPIGPRNFTITVDGKAYSHTVDKNESFVLEMPLAIGAGSRFKVELACDVNFVPKELHGTDDERRLAYLLNEIRLL</sequence>
<evidence type="ECO:0000313" key="3">
    <source>
        <dbReference type="Proteomes" id="UP000539175"/>
    </source>
</evidence>
<accession>A0A7X0AUQ5</accession>
<keyword evidence="3" id="KW-1185">Reference proteome</keyword>
<gene>
    <name evidence="2" type="ORF">FHS74_000555</name>
</gene>
<dbReference type="EMBL" id="JACIIZ010000001">
    <property type="protein sequence ID" value="MBB6250022.1"/>
    <property type="molecule type" value="Genomic_DNA"/>
</dbReference>
<feature type="domain" description="Prolyl 4-hydroxylase alpha subunit Fe(2+) 2OG dioxygenase" evidence="1">
    <location>
        <begin position="116"/>
        <end position="209"/>
    </location>
</feature>
<evidence type="ECO:0000259" key="1">
    <source>
        <dbReference type="Pfam" id="PF13640"/>
    </source>
</evidence>
<dbReference type="Proteomes" id="UP000539175">
    <property type="component" value="Unassembled WGS sequence"/>
</dbReference>
<dbReference type="InterPro" id="IPR044862">
    <property type="entry name" value="Pro_4_hyd_alph_FE2OG_OXY"/>
</dbReference>
<protein>
    <recommendedName>
        <fullName evidence="1">Prolyl 4-hydroxylase alpha subunit Fe(2+) 2OG dioxygenase domain-containing protein</fullName>
    </recommendedName>
</protein>
<evidence type="ECO:0000313" key="2">
    <source>
        <dbReference type="EMBL" id="MBB6250022.1"/>
    </source>
</evidence>
<reference evidence="2 3" key="1">
    <citation type="submission" date="2020-08" db="EMBL/GenBank/DDBJ databases">
        <title>Genomic Encyclopedia of Type Strains, Phase IV (KMG-IV): sequencing the most valuable type-strain genomes for metagenomic binning, comparative biology and taxonomic classification.</title>
        <authorList>
            <person name="Goeker M."/>
        </authorList>
    </citation>
    <scope>NUCLEOTIDE SEQUENCE [LARGE SCALE GENOMIC DNA]</scope>
    <source>
        <strain evidence="2 3">DSM 22198</strain>
    </source>
</reference>
<organism evidence="2 3">
    <name type="scientific">Nitrospirillum iridis</name>
    <dbReference type="NCBI Taxonomy" id="765888"/>
    <lineage>
        <taxon>Bacteria</taxon>
        <taxon>Pseudomonadati</taxon>
        <taxon>Pseudomonadota</taxon>
        <taxon>Alphaproteobacteria</taxon>
        <taxon>Rhodospirillales</taxon>
        <taxon>Azospirillaceae</taxon>
        <taxon>Nitrospirillum</taxon>
    </lineage>
</organism>
<name>A0A7X0AUQ5_9PROT</name>
<dbReference type="RefSeq" id="WP_184797161.1">
    <property type="nucleotide sequence ID" value="NZ_JACIIZ010000001.1"/>
</dbReference>
<proteinExistence type="predicted"/>
<dbReference type="Pfam" id="PF13640">
    <property type="entry name" value="2OG-FeII_Oxy_3"/>
    <property type="match status" value="1"/>
</dbReference>
<dbReference type="AlphaFoldDB" id="A0A7X0AUQ5"/>